<reference evidence="1 2" key="1">
    <citation type="journal article" date="2013" name="Mar. Genomics">
        <title>Expression of sulfatases in Rhodopirellula baltica and the diversity of sulfatases in the genus Rhodopirellula.</title>
        <authorList>
            <person name="Wegner C.E."/>
            <person name="Richter-Heitmann T."/>
            <person name="Klindworth A."/>
            <person name="Klockow C."/>
            <person name="Richter M."/>
            <person name="Achstetter T."/>
            <person name="Glockner F.O."/>
            <person name="Harder J."/>
        </authorList>
    </citation>
    <scope>NUCLEOTIDE SEQUENCE [LARGE SCALE GENOMIC DNA]</scope>
    <source>
        <strain evidence="1 2">SM41</strain>
    </source>
</reference>
<dbReference type="PATRIC" id="fig|1263870.3.peg.3340"/>
<comment type="caution">
    <text evidence="1">The sequence shown here is derived from an EMBL/GenBank/DDBJ whole genome shotgun (WGS) entry which is preliminary data.</text>
</comment>
<dbReference type="AlphaFoldDB" id="M5U1S4"/>
<dbReference type="GO" id="GO:1990351">
    <property type="term" value="C:transporter complex"/>
    <property type="evidence" value="ECO:0007669"/>
    <property type="project" value="TreeGrafter"/>
</dbReference>
<dbReference type="GO" id="GO:0009279">
    <property type="term" value="C:cell outer membrane"/>
    <property type="evidence" value="ECO:0007669"/>
    <property type="project" value="TreeGrafter"/>
</dbReference>
<dbReference type="InterPro" id="IPR050218">
    <property type="entry name" value="LptD"/>
</dbReference>
<evidence type="ECO:0000313" key="2">
    <source>
        <dbReference type="Proteomes" id="UP000011885"/>
    </source>
</evidence>
<evidence type="ECO:0000313" key="1">
    <source>
        <dbReference type="EMBL" id="EMI55417.1"/>
    </source>
</evidence>
<dbReference type="PANTHER" id="PTHR30189">
    <property type="entry name" value="LPS-ASSEMBLY PROTEIN"/>
    <property type="match status" value="1"/>
</dbReference>
<proteinExistence type="predicted"/>
<sequence length="1252" mass="136428">MRVSRGLILGLCRLPGTLGIVETNALWVWGDWLGWNLACGWNVGFRNVARDGRRSLGRLPYLPCFPVPILAEVAFLAAVETRNDSTLRSDPRNKGIRERYFAAPRSRFSPSNRLLLGAFFALLGIAVSHGTSSAQDQPRPTRIAATPVDEVLSVRGSTVYRWQRERPRQASENAPGVTAALDCTMLTGDCVLEHQGKRFHAESIFFVVDGVGSSIDVHLLMDRVEIGSGQRTREPIVAHLRLTAPPEIRAQQYRGATEVPASWWVKCGLPAAENAAAPIRSSDSLGASATPIASLDLPTATHDVIAPVQYVGELPAPLSAPVPTPAPDPAANSQSMPPTGLVWDESGIVTDPNALSGQNNPADVGEVAPPLQGPIRSYAAPQESVPGYPTPAYPIAPAYPDPSAYPGPSASPVMPLPDPPILTEDGGTTGGWSYSIGGGTKTVEILARGASRPAEFESITRVSENQTIVVARGGITVLVRDLTAQTPTGLRVPLGTVSLSANRIVAWTPPLGDIITGEASAADSEGELYLEGDIVVRQGEQIIYAEAMYYNAAREVGVVLDAEAIATIPQYQGTVRVKAEVMRQVARGNYVANNAAVTSSRMGVPRYWLQSNELSLTQRSIARVDPVTGQVVPDTEPYVSSGGNFVYLGGIPVLYWPRFSTPLRKPTFYLTGADIKNDDIFGAQVLLEWDLFQLLGMNAPDGVESILLTDYLSDRGPAIGGRTTYTRSSMFGFSGPVTGTYDSYTIKDDGLDTLGNGRRDLTPEEDLRGRTTLKHRHYLPNGWELSAEIGYLSDRNFLEQYFEQEWDQDADRTTGLRLRRYVGSQLFDANLNVQINDFYQETERLPSLNHYALGGSVLGDRLTWSMHNQVGYEKLQVADAPLDPVVAANTSVLPGEFDREGVITRSRQEIALPIQAGPSKIVPFAIGEAAYYGEGVDGDSVTRLWGGGGIRANLPFSRVDPTIHSSLLNVRGLAHKIDLSAEYFYADSDTDYQDLPLYDPLDDNAQEEFRRFFIDNTFGGTLADQYDPRNYALRQGIQRSVVSPSDTVADDLQQLRLGMKHRFQTKRGLPGRERIVDLFRLDIQTILFPEADRDNFGETLGPTIYDAQYNLGDRVTLLSDGYLDWFDEGLRSISGGIRTSRPGVGDFYIGLLSLEGPISSTVLRTKLDHRLNEKWIISAGNTYDFGETGNVGQSFGLTRIGESFLVQIGANVDAGRDNTSFGFMVEPRFLPSSRLGRLGGQMIPPPGVEGIE</sequence>
<keyword evidence="2" id="KW-1185">Reference proteome</keyword>
<gene>
    <name evidence="1" type="ORF">RSSM_03148</name>
</gene>
<dbReference type="EMBL" id="ANOH01000217">
    <property type="protein sequence ID" value="EMI55417.1"/>
    <property type="molecule type" value="Genomic_DNA"/>
</dbReference>
<name>M5U1S4_9BACT</name>
<accession>M5U1S4</accession>
<dbReference type="RefSeq" id="WP_008679937.1">
    <property type="nucleotide sequence ID" value="NZ_ANOH01000217.1"/>
</dbReference>
<protein>
    <submittedName>
        <fullName evidence="1">Organic solvent tolerance protein OstA-like protein</fullName>
    </submittedName>
</protein>
<dbReference type="Proteomes" id="UP000011885">
    <property type="component" value="Unassembled WGS sequence"/>
</dbReference>
<dbReference type="PANTHER" id="PTHR30189:SF1">
    <property type="entry name" value="LPS-ASSEMBLY PROTEIN LPTD"/>
    <property type="match status" value="1"/>
</dbReference>
<organism evidence="1 2">
    <name type="scientific">Rhodopirellula sallentina SM41</name>
    <dbReference type="NCBI Taxonomy" id="1263870"/>
    <lineage>
        <taxon>Bacteria</taxon>
        <taxon>Pseudomonadati</taxon>
        <taxon>Planctomycetota</taxon>
        <taxon>Planctomycetia</taxon>
        <taxon>Pirellulales</taxon>
        <taxon>Pirellulaceae</taxon>
        <taxon>Rhodopirellula</taxon>
    </lineage>
</organism>